<dbReference type="AlphaFoldDB" id="A0A9W9KCZ6"/>
<feature type="non-terminal residue" evidence="1">
    <location>
        <position position="73"/>
    </location>
</feature>
<accession>A0A9W9KCZ6</accession>
<dbReference type="EMBL" id="JAPMSZ010000005">
    <property type="protein sequence ID" value="KAJ5101308.1"/>
    <property type="molecule type" value="Genomic_DNA"/>
</dbReference>
<keyword evidence="2" id="KW-1185">Reference proteome</keyword>
<gene>
    <name evidence="1" type="ORF">NUU61_003530</name>
</gene>
<dbReference type="Proteomes" id="UP001141434">
    <property type="component" value="Unassembled WGS sequence"/>
</dbReference>
<evidence type="ECO:0000313" key="2">
    <source>
        <dbReference type="Proteomes" id="UP001141434"/>
    </source>
</evidence>
<sequence length="73" mass="8511">SNATYETDLIEPDNTSRKRLRSDENLILELEISDNAREFYEDLLDKGGVNLFKIPADFDKIEEAQRNLYKICT</sequence>
<name>A0A9W9KCZ6_9EURO</name>
<comment type="caution">
    <text evidence="1">The sequence shown here is derived from an EMBL/GenBank/DDBJ whole genome shotgun (WGS) entry which is preliminary data.</text>
</comment>
<dbReference type="RefSeq" id="XP_056512139.1">
    <property type="nucleotide sequence ID" value="XM_056654112.1"/>
</dbReference>
<dbReference type="GeneID" id="81393280"/>
<proteinExistence type="predicted"/>
<reference evidence="1" key="1">
    <citation type="submission" date="2022-11" db="EMBL/GenBank/DDBJ databases">
        <authorList>
            <person name="Petersen C."/>
        </authorList>
    </citation>
    <scope>NUCLEOTIDE SEQUENCE</scope>
    <source>
        <strain evidence="1">IBT 34128</strain>
    </source>
</reference>
<reference evidence="1" key="2">
    <citation type="journal article" date="2023" name="IMA Fungus">
        <title>Comparative genomic study of the Penicillium genus elucidates a diverse pangenome and 15 lateral gene transfer events.</title>
        <authorList>
            <person name="Petersen C."/>
            <person name="Sorensen T."/>
            <person name="Nielsen M.R."/>
            <person name="Sondergaard T.E."/>
            <person name="Sorensen J.L."/>
            <person name="Fitzpatrick D.A."/>
            <person name="Frisvad J.C."/>
            <person name="Nielsen K.L."/>
        </authorList>
    </citation>
    <scope>NUCLEOTIDE SEQUENCE</scope>
    <source>
        <strain evidence="1">IBT 34128</strain>
    </source>
</reference>
<dbReference type="OrthoDB" id="4485682at2759"/>
<protein>
    <submittedName>
        <fullName evidence="1">Uncharacterized protein</fullName>
    </submittedName>
</protein>
<evidence type="ECO:0000313" key="1">
    <source>
        <dbReference type="EMBL" id="KAJ5101308.1"/>
    </source>
</evidence>
<organism evidence="1 2">
    <name type="scientific">Penicillium alfredii</name>
    <dbReference type="NCBI Taxonomy" id="1506179"/>
    <lineage>
        <taxon>Eukaryota</taxon>
        <taxon>Fungi</taxon>
        <taxon>Dikarya</taxon>
        <taxon>Ascomycota</taxon>
        <taxon>Pezizomycotina</taxon>
        <taxon>Eurotiomycetes</taxon>
        <taxon>Eurotiomycetidae</taxon>
        <taxon>Eurotiales</taxon>
        <taxon>Aspergillaceae</taxon>
        <taxon>Penicillium</taxon>
    </lineage>
</organism>